<evidence type="ECO:0000313" key="9">
    <source>
        <dbReference type="EMBL" id="KAI5061659.1"/>
    </source>
</evidence>
<feature type="region of interest" description="Disordered" evidence="7">
    <location>
        <begin position="714"/>
        <end position="752"/>
    </location>
</feature>
<feature type="compositionally biased region" description="Low complexity" evidence="7">
    <location>
        <begin position="714"/>
        <end position="747"/>
    </location>
</feature>
<evidence type="ECO:0000313" key="10">
    <source>
        <dbReference type="Proteomes" id="UP000886520"/>
    </source>
</evidence>
<dbReference type="SMART" id="SM00380">
    <property type="entry name" value="AP2"/>
    <property type="match status" value="1"/>
</dbReference>
<dbReference type="Pfam" id="PF00847">
    <property type="entry name" value="AP2"/>
    <property type="match status" value="1"/>
</dbReference>
<comment type="subcellular location">
    <subcellularLocation>
        <location evidence="1">Nucleus</location>
    </subcellularLocation>
</comment>
<dbReference type="InterPro" id="IPR001471">
    <property type="entry name" value="AP2/ERF_dom"/>
</dbReference>
<keyword evidence="4" id="KW-0804">Transcription</keyword>
<reference evidence="9" key="1">
    <citation type="submission" date="2021-01" db="EMBL/GenBank/DDBJ databases">
        <title>Adiantum capillus-veneris genome.</title>
        <authorList>
            <person name="Fang Y."/>
            <person name="Liao Q."/>
        </authorList>
    </citation>
    <scope>NUCLEOTIDE SEQUENCE</scope>
    <source>
        <strain evidence="9">H3</strain>
        <tissue evidence="9">Leaf</tissue>
    </source>
</reference>
<feature type="compositionally biased region" description="Basic and acidic residues" evidence="7">
    <location>
        <begin position="40"/>
        <end position="60"/>
    </location>
</feature>
<evidence type="ECO:0000256" key="4">
    <source>
        <dbReference type="ARBA" id="ARBA00023163"/>
    </source>
</evidence>
<dbReference type="GO" id="GO:0003677">
    <property type="term" value="F:DNA binding"/>
    <property type="evidence" value="ECO:0007669"/>
    <property type="project" value="UniProtKB-KW"/>
</dbReference>
<dbReference type="GO" id="GO:0005634">
    <property type="term" value="C:nucleus"/>
    <property type="evidence" value="ECO:0007669"/>
    <property type="project" value="UniProtKB-SubCell"/>
</dbReference>
<dbReference type="PANTHER" id="PTHR31194:SF1">
    <property type="entry name" value="ETHYLENE-RESPONSIVE TRANSCRIPTION FACTOR ERN2"/>
    <property type="match status" value="1"/>
</dbReference>
<feature type="region of interest" description="Disordered" evidence="7">
    <location>
        <begin position="201"/>
        <end position="221"/>
    </location>
</feature>
<feature type="compositionally biased region" description="Low complexity" evidence="7">
    <location>
        <begin position="206"/>
        <end position="217"/>
    </location>
</feature>
<dbReference type="AlphaFoldDB" id="A0A9D4Z546"/>
<feature type="compositionally biased region" description="Basic and acidic residues" evidence="7">
    <location>
        <begin position="100"/>
        <end position="111"/>
    </location>
</feature>
<name>A0A9D4Z546_ADICA</name>
<evidence type="ECO:0000256" key="3">
    <source>
        <dbReference type="ARBA" id="ARBA00023125"/>
    </source>
</evidence>
<dbReference type="PANTHER" id="PTHR31194">
    <property type="entry name" value="SHN SHINE , DNA BINDING / TRANSCRIPTION FACTOR"/>
    <property type="match status" value="1"/>
</dbReference>
<proteinExistence type="inferred from homology"/>
<dbReference type="InterPro" id="IPR016177">
    <property type="entry name" value="DNA-bd_dom_sf"/>
</dbReference>
<dbReference type="InterPro" id="IPR050913">
    <property type="entry name" value="AP2/ERF_ERF"/>
</dbReference>
<dbReference type="GO" id="GO:0003700">
    <property type="term" value="F:DNA-binding transcription factor activity"/>
    <property type="evidence" value="ECO:0007669"/>
    <property type="project" value="InterPro"/>
</dbReference>
<evidence type="ECO:0000256" key="1">
    <source>
        <dbReference type="ARBA" id="ARBA00004123"/>
    </source>
</evidence>
<feature type="region of interest" description="Disordered" evidence="7">
    <location>
        <begin position="252"/>
        <end position="290"/>
    </location>
</feature>
<dbReference type="EMBL" id="JABFUD020000023">
    <property type="protein sequence ID" value="KAI5061659.1"/>
    <property type="molecule type" value="Genomic_DNA"/>
</dbReference>
<feature type="domain" description="AP2/ERF" evidence="8">
    <location>
        <begin position="148"/>
        <end position="205"/>
    </location>
</feature>
<feature type="region of interest" description="Disordered" evidence="7">
    <location>
        <begin position="36"/>
        <end position="134"/>
    </location>
</feature>
<dbReference type="Proteomes" id="UP000886520">
    <property type="component" value="Chromosome 23"/>
</dbReference>
<keyword evidence="3" id="KW-0238">DNA-binding</keyword>
<accession>A0A9D4Z546</accession>
<evidence type="ECO:0000259" key="8">
    <source>
        <dbReference type="PROSITE" id="PS51032"/>
    </source>
</evidence>
<dbReference type="OrthoDB" id="773121at2759"/>
<keyword evidence="2" id="KW-0805">Transcription regulation</keyword>
<feature type="region of interest" description="Disordered" evidence="7">
    <location>
        <begin position="226"/>
        <end position="245"/>
    </location>
</feature>
<dbReference type="SUPFAM" id="SSF54171">
    <property type="entry name" value="DNA-binding domain"/>
    <property type="match status" value="1"/>
</dbReference>
<gene>
    <name evidence="9" type="ORF">GOP47_0024164</name>
</gene>
<feature type="region of interest" description="Disordered" evidence="7">
    <location>
        <begin position="570"/>
        <end position="603"/>
    </location>
</feature>
<organism evidence="9 10">
    <name type="scientific">Adiantum capillus-veneris</name>
    <name type="common">Maidenhair fern</name>
    <dbReference type="NCBI Taxonomy" id="13818"/>
    <lineage>
        <taxon>Eukaryota</taxon>
        <taxon>Viridiplantae</taxon>
        <taxon>Streptophyta</taxon>
        <taxon>Embryophyta</taxon>
        <taxon>Tracheophyta</taxon>
        <taxon>Polypodiopsida</taxon>
        <taxon>Polypodiidae</taxon>
        <taxon>Polypodiales</taxon>
        <taxon>Pteridineae</taxon>
        <taxon>Pteridaceae</taxon>
        <taxon>Vittarioideae</taxon>
        <taxon>Adiantum</taxon>
    </lineage>
</organism>
<feature type="compositionally biased region" description="Low complexity" evidence="7">
    <location>
        <begin position="573"/>
        <end position="595"/>
    </location>
</feature>
<evidence type="ECO:0000256" key="7">
    <source>
        <dbReference type="SAM" id="MobiDB-lite"/>
    </source>
</evidence>
<comment type="caution">
    <text evidence="9">The sequence shown here is derived from an EMBL/GenBank/DDBJ whole genome shotgun (WGS) entry which is preliminary data.</text>
</comment>
<dbReference type="PRINTS" id="PR00367">
    <property type="entry name" value="ETHRSPELEMNT"/>
</dbReference>
<feature type="region of interest" description="Disordered" evidence="7">
    <location>
        <begin position="360"/>
        <end position="392"/>
    </location>
</feature>
<dbReference type="PROSITE" id="PS51032">
    <property type="entry name" value="AP2_ERF"/>
    <property type="match status" value="1"/>
</dbReference>
<dbReference type="CDD" id="cd00018">
    <property type="entry name" value="AP2"/>
    <property type="match status" value="1"/>
</dbReference>
<dbReference type="FunFam" id="3.30.730.10:FF:000005">
    <property type="entry name" value="ethylene-responsive transcription factor RAP2-11"/>
    <property type="match status" value="1"/>
</dbReference>
<dbReference type="Gene3D" id="3.30.730.10">
    <property type="entry name" value="AP2/ERF domain"/>
    <property type="match status" value="1"/>
</dbReference>
<comment type="similarity">
    <text evidence="6">Belongs to the AP2/ERF transcription factor family. ERF subfamily.</text>
</comment>
<protein>
    <recommendedName>
        <fullName evidence="8">AP2/ERF domain-containing protein</fullName>
    </recommendedName>
</protein>
<sequence>MASHHQLAINASTATSSCSTATSINGKHYYSLRSSNAENDVAKCESQEESRDDADPKLNHDLGINNEESCSDGSSSAANHEINHSSTGEQVEVKSSSSKMDGDVKGADGHSPDPYSNADVNAGTDINPAPAPEIASAVPGKLRMRRKKFLGVRQRPSGRWVAEIKDTTQKIRMWLGTFDTAEEAARAYDEAACLLRGSNTRTNFLPSPSSSSPSSSPLASRLAHLLRTRRSQSSSAPGSPELPNISAATMQAPAMQPNPSSPGIVASSHINPLLPPPFRGSSQGLQGGRHFPNRFLSHPFSGPTAKQSLNSHFLHHKHQQSLQNFSHRKSLLNHGYSLQHLHSHDAEAQPRVVQSWISEARKPANDSPPSWRPYSKLESESSDSDPSSPQTDFLMKYMPRISHHFDDDCQVMTMSDSNAFHSSEHLAFDYMSLLSGQILSSTNLHESADQEMEMDDHSQIFARDKHLINAEDIDDLTHDQHSMKSSHYHHNYRGSGSFMNALLGFNDDIILDSSDHTKSIAPSFDHNKGLPFADFNVDSSLAGTSLMHVDDFPLISELSGKLELAESNHDYTNNRSNDASNHSSSSSSSNMGNNNGHDKDDKVGLHASANADLEMKRLQFERRASTSLYTLTGVHEMLMKQNSMSKSGVGSNNNVLAGNVTATSSFNFLSTSPSYIHSSPWKPLSGSSLSISNGDESTATDANVVSGALMIAQSSMPARSSSPSDNMRSDTTINGTTTSSISSNNSDAQSQQEAAMWNSWDLAPLCTLVA</sequence>
<keyword evidence="10" id="KW-1185">Reference proteome</keyword>
<dbReference type="InterPro" id="IPR036955">
    <property type="entry name" value="AP2/ERF_dom_sf"/>
</dbReference>
<evidence type="ECO:0000256" key="5">
    <source>
        <dbReference type="ARBA" id="ARBA00023242"/>
    </source>
</evidence>
<feature type="compositionally biased region" description="Polar residues" evidence="7">
    <location>
        <begin position="66"/>
        <end position="99"/>
    </location>
</feature>
<feature type="region of interest" description="Disordered" evidence="7">
    <location>
        <begin position="1"/>
        <end position="20"/>
    </location>
</feature>
<feature type="compositionally biased region" description="Low complexity" evidence="7">
    <location>
        <begin position="11"/>
        <end position="20"/>
    </location>
</feature>
<keyword evidence="5" id="KW-0539">Nucleus</keyword>
<evidence type="ECO:0000256" key="6">
    <source>
        <dbReference type="ARBA" id="ARBA00024343"/>
    </source>
</evidence>
<evidence type="ECO:0000256" key="2">
    <source>
        <dbReference type="ARBA" id="ARBA00023015"/>
    </source>
</evidence>